<dbReference type="InterPro" id="IPR002048">
    <property type="entry name" value="EF_hand_dom"/>
</dbReference>
<comment type="caution">
    <text evidence="4">The sequence shown here is derived from an EMBL/GenBank/DDBJ whole genome shotgun (WGS) entry which is preliminary data.</text>
</comment>
<name>A0A250X0T8_9CHLO</name>
<protein>
    <recommendedName>
        <fullName evidence="3">EF-hand domain-containing protein</fullName>
    </recommendedName>
</protein>
<dbReference type="PROSITE" id="PS00018">
    <property type="entry name" value="EF_HAND_1"/>
    <property type="match status" value="1"/>
</dbReference>
<evidence type="ECO:0000313" key="5">
    <source>
        <dbReference type="Proteomes" id="UP000232323"/>
    </source>
</evidence>
<accession>A0A250X0T8</accession>
<dbReference type="Proteomes" id="UP000232323">
    <property type="component" value="Unassembled WGS sequence"/>
</dbReference>
<dbReference type="Pfam" id="PF00036">
    <property type="entry name" value="EF-hand_1"/>
    <property type="match status" value="1"/>
</dbReference>
<dbReference type="OrthoDB" id="531745at2759"/>
<keyword evidence="1" id="KW-0106">Calcium</keyword>
<dbReference type="SMART" id="SM00054">
    <property type="entry name" value="EFh"/>
    <property type="match status" value="1"/>
</dbReference>
<organism evidence="4 5">
    <name type="scientific">Chlamydomonas eustigma</name>
    <dbReference type="NCBI Taxonomy" id="1157962"/>
    <lineage>
        <taxon>Eukaryota</taxon>
        <taxon>Viridiplantae</taxon>
        <taxon>Chlorophyta</taxon>
        <taxon>core chlorophytes</taxon>
        <taxon>Chlorophyceae</taxon>
        <taxon>CS clade</taxon>
        <taxon>Chlamydomonadales</taxon>
        <taxon>Chlamydomonadaceae</taxon>
        <taxon>Chlamydomonas</taxon>
    </lineage>
</organism>
<dbReference type="EMBL" id="BEGY01000019">
    <property type="protein sequence ID" value="GAX76665.1"/>
    <property type="molecule type" value="Genomic_DNA"/>
</dbReference>
<evidence type="ECO:0000313" key="4">
    <source>
        <dbReference type="EMBL" id="GAX76665.1"/>
    </source>
</evidence>
<dbReference type="InterPro" id="IPR018247">
    <property type="entry name" value="EF_Hand_1_Ca_BS"/>
</dbReference>
<dbReference type="Gene3D" id="1.10.238.10">
    <property type="entry name" value="EF-hand"/>
    <property type="match status" value="1"/>
</dbReference>
<keyword evidence="5" id="KW-1185">Reference proteome</keyword>
<evidence type="ECO:0000259" key="3">
    <source>
        <dbReference type="PROSITE" id="PS50222"/>
    </source>
</evidence>
<evidence type="ECO:0000256" key="2">
    <source>
        <dbReference type="SAM" id="MobiDB-lite"/>
    </source>
</evidence>
<reference evidence="4 5" key="1">
    <citation type="submission" date="2017-08" db="EMBL/GenBank/DDBJ databases">
        <title>Acidophilic green algal genome provides insights into adaptation to an acidic environment.</title>
        <authorList>
            <person name="Hirooka S."/>
            <person name="Hirose Y."/>
            <person name="Kanesaki Y."/>
            <person name="Higuchi S."/>
            <person name="Fujiwara T."/>
            <person name="Onuma R."/>
            <person name="Era A."/>
            <person name="Ohbayashi R."/>
            <person name="Uzuka A."/>
            <person name="Nozaki H."/>
            <person name="Yoshikawa H."/>
            <person name="Miyagishima S.Y."/>
        </authorList>
    </citation>
    <scope>NUCLEOTIDE SEQUENCE [LARGE SCALE GENOMIC DNA]</scope>
    <source>
        <strain evidence="4 5">NIES-2499</strain>
    </source>
</reference>
<feature type="domain" description="EF-hand" evidence="3">
    <location>
        <begin position="314"/>
        <end position="349"/>
    </location>
</feature>
<gene>
    <name evidence="4" type="ORF">CEUSTIGMA_g4111.t1</name>
</gene>
<dbReference type="PROSITE" id="PS50222">
    <property type="entry name" value="EF_HAND_2"/>
    <property type="match status" value="1"/>
</dbReference>
<evidence type="ECO:0000256" key="1">
    <source>
        <dbReference type="ARBA" id="ARBA00022837"/>
    </source>
</evidence>
<dbReference type="GO" id="GO:0005509">
    <property type="term" value="F:calcium ion binding"/>
    <property type="evidence" value="ECO:0007669"/>
    <property type="project" value="InterPro"/>
</dbReference>
<sequence>MALFPTEGRGLCVALSQNILALRGERASREVLQTPCERRGISLFWLMQLAKEVRLQIEEASTSYIVNKLLLPQLRQAHVKSICLWDLVPHQHTGIPSYYIVHAWQADFLTMVQILTDWFLPPPKVNCPPVPFRDPKAIFMWIDFVSFPQAVSPRNMEPVDIGIVRTVITECNLGTLFVVDERAGLMSRAWCIFEVFLTAYHCDMSKLQVIFPSELDLHLAWRLLTCVNSAEITHAETCKPDDKLRLVGEAKRTVGLKRMHVLMKEGLRRAIRSTLRWGGLPELSAYCAMLLQGEEYSLLHCTLLSLPELAVDEQQLQEIRDIFNMYDEDGSGELDKEEFVTVLGVAGFEAAEAADIFDQVNTDGGDGVSIVEFEQWWVESQRSAWQATFSKQSDLSVEVLLKTMDNFLLLLARNEQEKHVPFFKEYLDRMKGGELFPLTGSLSPPPLHGDWKEIVDVLAWKLHVEDLDGCSKLLFEFLMCNADALDSNIASLPSHTDVLAMESKSDKFKAVQKYLELLVGLLRWHKSRAQQAKVFAAAADKYRLKSSYVDEIRIASPEKGGSMKQPKSWFNFGLVKEMVHLKYGPNEAINMDLIDEASCALGRFMAANRNTKTSRYLQHEHLSSLSRDYLSSMSPTAIRAAASADLQREIGDGAASSSDNKEAYEDNRQLGASRFSEPGQRHKAGSEIASSGFKDGSGGYPSGKSKLCSTSINIRLPVIGLPRLSVADLALTWGNSKLQGFIFQ</sequence>
<dbReference type="CDD" id="cd00051">
    <property type="entry name" value="EFh"/>
    <property type="match status" value="1"/>
</dbReference>
<dbReference type="InterPro" id="IPR011992">
    <property type="entry name" value="EF-hand-dom_pair"/>
</dbReference>
<dbReference type="SUPFAM" id="SSF47473">
    <property type="entry name" value="EF-hand"/>
    <property type="match status" value="1"/>
</dbReference>
<feature type="region of interest" description="Disordered" evidence="2">
    <location>
        <begin position="671"/>
        <end position="697"/>
    </location>
</feature>
<dbReference type="AlphaFoldDB" id="A0A250X0T8"/>
<proteinExistence type="predicted"/>